<gene>
    <name evidence="1" type="ORF">OIU79_025118</name>
</gene>
<keyword evidence="2" id="KW-1185">Reference proteome</keyword>
<protein>
    <submittedName>
        <fullName evidence="1">GLYCOSYLTRANSFERASE</fullName>
    </submittedName>
</protein>
<proteinExistence type="predicted"/>
<name>A0A9Q1A6X6_SALPP</name>
<dbReference type="PANTHER" id="PTHR48045:SF34">
    <property type="entry name" value="ISOFLAVONE 7-O-GLUCOSYLTRANSFERASE 1-LIKE"/>
    <property type="match status" value="1"/>
</dbReference>
<reference evidence="1" key="2">
    <citation type="journal article" date="2023" name="Int. J. Mol. Sci.">
        <title>De Novo Assembly and Annotation of 11 Diverse Shrub Willow (Salix) Genomes Reveals Novel Gene Organization in Sex-Linked Regions.</title>
        <authorList>
            <person name="Hyden B."/>
            <person name="Feng K."/>
            <person name="Yates T.B."/>
            <person name="Jawdy S."/>
            <person name="Cereghino C."/>
            <person name="Smart L.B."/>
            <person name="Muchero W."/>
        </authorList>
    </citation>
    <scope>NUCLEOTIDE SEQUENCE</scope>
    <source>
        <tissue evidence="1">Shoot tip</tissue>
    </source>
</reference>
<dbReference type="EMBL" id="JAPFFK010000006">
    <property type="protein sequence ID" value="KAJ6760182.1"/>
    <property type="molecule type" value="Genomic_DNA"/>
</dbReference>
<evidence type="ECO:0000313" key="2">
    <source>
        <dbReference type="Proteomes" id="UP001151532"/>
    </source>
</evidence>
<sequence length="81" mass="9095">MNKYFLVDEMKVALALREAEDEQFVSAPELEERLIELMNSKKGEAVRERVLKLREDAVAAKSEGGSSCVAMAKLLDSFKKC</sequence>
<dbReference type="Proteomes" id="UP001151532">
    <property type="component" value="Chromosome 15Z"/>
</dbReference>
<comment type="caution">
    <text evidence="1">The sequence shown here is derived from an EMBL/GenBank/DDBJ whole genome shotgun (WGS) entry which is preliminary data.</text>
</comment>
<evidence type="ECO:0000313" key="1">
    <source>
        <dbReference type="EMBL" id="KAJ6760182.1"/>
    </source>
</evidence>
<dbReference type="AlphaFoldDB" id="A0A9Q1A6X6"/>
<organism evidence="1 2">
    <name type="scientific">Salix purpurea</name>
    <name type="common">Purple osier willow</name>
    <dbReference type="NCBI Taxonomy" id="77065"/>
    <lineage>
        <taxon>Eukaryota</taxon>
        <taxon>Viridiplantae</taxon>
        <taxon>Streptophyta</taxon>
        <taxon>Embryophyta</taxon>
        <taxon>Tracheophyta</taxon>
        <taxon>Spermatophyta</taxon>
        <taxon>Magnoliopsida</taxon>
        <taxon>eudicotyledons</taxon>
        <taxon>Gunneridae</taxon>
        <taxon>Pentapetalae</taxon>
        <taxon>rosids</taxon>
        <taxon>fabids</taxon>
        <taxon>Malpighiales</taxon>
        <taxon>Salicaceae</taxon>
        <taxon>Saliceae</taxon>
        <taxon>Salix</taxon>
    </lineage>
</organism>
<reference evidence="1" key="1">
    <citation type="submission" date="2022-11" db="EMBL/GenBank/DDBJ databases">
        <authorList>
            <person name="Hyden B.L."/>
            <person name="Feng K."/>
            <person name="Yates T."/>
            <person name="Jawdy S."/>
            <person name="Smart L.B."/>
            <person name="Muchero W."/>
        </authorList>
    </citation>
    <scope>NUCLEOTIDE SEQUENCE</scope>
    <source>
        <tissue evidence="1">Shoot tip</tissue>
    </source>
</reference>
<dbReference type="SUPFAM" id="SSF53756">
    <property type="entry name" value="UDP-Glycosyltransferase/glycogen phosphorylase"/>
    <property type="match status" value="1"/>
</dbReference>
<dbReference type="PANTHER" id="PTHR48045">
    <property type="entry name" value="UDP-GLYCOSYLTRANSFERASE 72B1"/>
    <property type="match status" value="1"/>
</dbReference>
<accession>A0A9Q1A6X6</accession>
<dbReference type="Gene3D" id="3.40.50.2000">
    <property type="entry name" value="Glycogen Phosphorylase B"/>
    <property type="match status" value="1"/>
</dbReference>
<dbReference type="OrthoDB" id="847094at2759"/>